<reference evidence="1" key="1">
    <citation type="submission" date="2010-04" db="EMBL/GenBank/DDBJ databases">
        <title>Complete sequence of Methanocaldococcus infernus ME.</title>
        <authorList>
            <consortium name="US DOE Joint Genome Institute"/>
            <person name="Lucas S."/>
            <person name="Copeland A."/>
            <person name="Lapidus A."/>
            <person name="Cheng J.-F."/>
            <person name="Bruce D."/>
            <person name="Goodwin L."/>
            <person name="Pitluck S."/>
            <person name="Munk A.C."/>
            <person name="Detter J.C."/>
            <person name="Han C."/>
            <person name="Tapia R."/>
            <person name="Land M."/>
            <person name="Hauser L."/>
            <person name="Kyrpides N."/>
            <person name="Mikhailova N."/>
            <person name="Sieprawska-Lupa M."/>
            <person name="Whitman W.B."/>
            <person name="Woyke T."/>
        </authorList>
    </citation>
    <scope>NUCLEOTIDE SEQUENCE [LARGE SCALE GENOMIC DNA]</scope>
    <source>
        <strain evidence="1">ME</strain>
    </source>
</reference>
<dbReference type="HOGENOM" id="CLU_024489_0_0_2"/>
<gene>
    <name evidence="1" type="ordered locus">Metin_0215</name>
</gene>
<evidence type="ECO:0000313" key="2">
    <source>
        <dbReference type="Proteomes" id="UP000002061"/>
    </source>
</evidence>
<dbReference type="RefSeq" id="WP_013099632.1">
    <property type="nucleotide sequence ID" value="NC_014122.1"/>
</dbReference>
<dbReference type="KEGG" id="mif:Metin_0215"/>
<accession>D5VQN3</accession>
<sequence>MKKIILIFTALLLLSFNYALQYKYASSKPVEIVYIKNLRNLSYSPYIDDKALTIFYIPLPDYVLEDWYKKVEDGVYEIKENKLIFNFKPNLSEKKTLDIIGRYIKAHGGTFVYIDKAPAGYKGVLGTGVILSGLEISDNGDYGLDVAKRKLRVNYNEIDKIKALKVSKALGINISYIVTGDSGVKLVKETFPNPSEIGEIIGVYWFPYRGDNYTHLQYKPDELINLIKKIYLATDDIVGLSYYPIPHLDKAPYTFRNDPIGYYYPKVIHYNPSIKDWEEGLESENKYYHAVSDEPYWDEKYEEVSKWYYEGNPVPLVNESKMWERYKYFSDWYVKNYAYLLAIGCDALYLESSDKYLLNLILGRADSDSKIVNIKNLTSYLIVPGERGFKIEDGVPIITFPSLWNESYGATVINDVYIKPDDDFGVYVAKLSSYNTMFIYKLKREGIKVMSFKELANWLERYYRNSVYLKNNTIELKDYKGFKVVIYTNKKIKEVYPENSTIIYLKDKIIVENAKKIVLS</sequence>
<dbReference type="STRING" id="573063.Metin_0215"/>
<dbReference type="Proteomes" id="UP000002061">
    <property type="component" value="Chromosome"/>
</dbReference>
<evidence type="ECO:0000313" key="1">
    <source>
        <dbReference type="EMBL" id="ADG12886.1"/>
    </source>
</evidence>
<dbReference type="AlphaFoldDB" id="D5VQN3"/>
<proteinExistence type="predicted"/>
<dbReference type="eggNOG" id="arCOG06686">
    <property type="taxonomic scope" value="Archaea"/>
</dbReference>
<protein>
    <submittedName>
        <fullName evidence="1">Uncharacterized protein</fullName>
    </submittedName>
</protein>
<name>D5VQN3_METIM</name>
<dbReference type="OrthoDB" id="65278at2157"/>
<organism evidence="1 2">
    <name type="scientific">Methanocaldococcus infernus (strain DSM 11812 / JCM 15783 / ME)</name>
    <dbReference type="NCBI Taxonomy" id="573063"/>
    <lineage>
        <taxon>Archaea</taxon>
        <taxon>Methanobacteriati</taxon>
        <taxon>Methanobacteriota</taxon>
        <taxon>Methanomada group</taxon>
        <taxon>Methanococci</taxon>
        <taxon>Methanococcales</taxon>
        <taxon>Methanocaldococcaceae</taxon>
        <taxon>Methanocaldococcus</taxon>
    </lineage>
</organism>
<dbReference type="GeneID" id="9131215"/>
<keyword evidence="2" id="KW-1185">Reference proteome</keyword>
<dbReference type="EMBL" id="CP002009">
    <property type="protein sequence ID" value="ADG12886.1"/>
    <property type="molecule type" value="Genomic_DNA"/>
</dbReference>